<dbReference type="Gene3D" id="3.40.1440.10">
    <property type="entry name" value="GIY-YIG endonuclease"/>
    <property type="match status" value="1"/>
</dbReference>
<reference evidence="1" key="1">
    <citation type="submission" date="2023-07" db="EMBL/GenBank/DDBJ databases">
        <authorList>
            <person name="Stuckert A."/>
        </authorList>
    </citation>
    <scope>NUCLEOTIDE SEQUENCE</scope>
</reference>
<name>A0ABN9LK62_9NEOB</name>
<comment type="caution">
    <text evidence="1">The sequence shown here is derived from an EMBL/GenBank/DDBJ whole genome shotgun (WGS) entry which is preliminary data.</text>
</comment>
<proteinExistence type="predicted"/>
<dbReference type="PANTHER" id="PTHR21301">
    <property type="entry name" value="REVERSE TRANSCRIPTASE"/>
    <property type="match status" value="1"/>
</dbReference>
<gene>
    <name evidence="1" type="ORF">RIMI_LOCUS9194890</name>
</gene>
<dbReference type="PANTHER" id="PTHR21301:SF12">
    <property type="match status" value="1"/>
</dbReference>
<dbReference type="InterPro" id="IPR035901">
    <property type="entry name" value="GIY-YIG_endonuc_sf"/>
</dbReference>
<dbReference type="Proteomes" id="UP001176940">
    <property type="component" value="Unassembled WGS sequence"/>
</dbReference>
<feature type="non-terminal residue" evidence="1">
    <location>
        <position position="137"/>
    </location>
</feature>
<protein>
    <recommendedName>
        <fullName evidence="3">GIY-YIG domain-containing protein</fullName>
    </recommendedName>
</protein>
<evidence type="ECO:0008006" key="3">
    <source>
        <dbReference type="Google" id="ProtNLM"/>
    </source>
</evidence>
<keyword evidence="2" id="KW-1185">Reference proteome</keyword>
<dbReference type="EMBL" id="CAUEEQ010018839">
    <property type="protein sequence ID" value="CAJ0941274.1"/>
    <property type="molecule type" value="Genomic_DNA"/>
</dbReference>
<organism evidence="1 2">
    <name type="scientific">Ranitomeya imitator</name>
    <name type="common">mimic poison frog</name>
    <dbReference type="NCBI Taxonomy" id="111125"/>
    <lineage>
        <taxon>Eukaryota</taxon>
        <taxon>Metazoa</taxon>
        <taxon>Chordata</taxon>
        <taxon>Craniata</taxon>
        <taxon>Vertebrata</taxon>
        <taxon>Euteleostomi</taxon>
        <taxon>Amphibia</taxon>
        <taxon>Batrachia</taxon>
        <taxon>Anura</taxon>
        <taxon>Neobatrachia</taxon>
        <taxon>Hyloidea</taxon>
        <taxon>Dendrobatidae</taxon>
        <taxon>Dendrobatinae</taxon>
        <taxon>Ranitomeya</taxon>
    </lineage>
</organism>
<dbReference type="CDD" id="cd10442">
    <property type="entry name" value="GIY-YIG_PLEs"/>
    <property type="match status" value="1"/>
</dbReference>
<evidence type="ECO:0000313" key="2">
    <source>
        <dbReference type="Proteomes" id="UP001176940"/>
    </source>
</evidence>
<accession>A0ABN9LK62</accession>
<sequence>MIKCPCGLAYIGKTTQAVRDRISQHKSNIRCNRDHLPLPHHFRTMGHNIAQLKFKVVEQIEQGRRGQNRVKLLKKPVEQIEHGRRGQNRVKLLKKRESYWIFTLQTLEPKGLNRDYDNMKPLIVLFVSHWAPYVCLH</sequence>
<evidence type="ECO:0000313" key="1">
    <source>
        <dbReference type="EMBL" id="CAJ0941274.1"/>
    </source>
</evidence>